<dbReference type="SUPFAM" id="SSF53850">
    <property type="entry name" value="Periplasmic binding protein-like II"/>
    <property type="match status" value="1"/>
</dbReference>
<evidence type="ECO:0000256" key="3">
    <source>
        <dbReference type="ARBA" id="ARBA00022729"/>
    </source>
</evidence>
<evidence type="ECO:0000256" key="2">
    <source>
        <dbReference type="ARBA" id="ARBA00022448"/>
    </source>
</evidence>
<comment type="similarity">
    <text evidence="1">Belongs to the bacterial solute-binding protein 1 family.</text>
</comment>
<dbReference type="InParanoid" id="E8N1I4"/>
<dbReference type="InterPro" id="IPR006059">
    <property type="entry name" value="SBP"/>
</dbReference>
<dbReference type="AlphaFoldDB" id="E8N1I4"/>
<evidence type="ECO:0000313" key="6">
    <source>
        <dbReference type="Proteomes" id="UP000008922"/>
    </source>
</evidence>
<sequence length="449" mass="48818">MSAGLSYKRSSSQPHRLKPFRRAVVLLLSALLFLSGCLPPWLASPTPTASPPLPTATPPVSPTPSTEALATPTVSEPLVLWLPPQFDPESGSRAGNLLKERLAAFEQENGIQIRVRLKAVNGPAGLLDSLTLASAAAPAALPSAVLLPRRDLEDAALKGIIYPLDGLSTAIDTSDWYDYARELALVQGSVYGLPMAGDSLGLVYRSEWLAHSPNSWQEILEQRYTFTFPAQENQSLVTLALYLSAGGDTQDTQRRPLLEETPLQTVFTWYRSAAERAVIPIWTAQVETYSQAWQAYQDQRTTMVVAWVSTYLSDFPPDSLFAPLPSLGDAPASLATGWVLAVAEPDPQRRVLAARLCEWLTQSDFLGAWSEAAGVLPVRPSAFPLWKNQSFVPVFQRMAETARPIPSNEVITVLGPVLRESTLEVLQLKTLPASATQDAVKKVANPGVK</sequence>
<evidence type="ECO:0000313" key="5">
    <source>
        <dbReference type="EMBL" id="BAJ62589.1"/>
    </source>
</evidence>
<dbReference type="Pfam" id="PF13416">
    <property type="entry name" value="SBP_bac_8"/>
    <property type="match status" value="1"/>
</dbReference>
<dbReference type="PANTHER" id="PTHR43649:SF34">
    <property type="entry name" value="ABC TRANSPORTER PERIPLASMIC-BINDING PROTEIN YCJN-RELATED"/>
    <property type="match status" value="1"/>
</dbReference>
<keyword evidence="3" id="KW-0732">Signal</keyword>
<organism evidence="5 6">
    <name type="scientific">Anaerolinea thermophila (strain DSM 14523 / JCM 11388 / NBRC 100420 / UNI-1)</name>
    <dbReference type="NCBI Taxonomy" id="926569"/>
    <lineage>
        <taxon>Bacteria</taxon>
        <taxon>Bacillati</taxon>
        <taxon>Chloroflexota</taxon>
        <taxon>Anaerolineae</taxon>
        <taxon>Anaerolineales</taxon>
        <taxon>Anaerolineaceae</taxon>
        <taxon>Anaerolinea</taxon>
    </lineage>
</organism>
<protein>
    <submittedName>
        <fullName evidence="5">Uncharacterized protein</fullName>
    </submittedName>
</protein>
<gene>
    <name evidence="5" type="ordered locus">ANT_05550</name>
</gene>
<dbReference type="Proteomes" id="UP000008922">
    <property type="component" value="Chromosome"/>
</dbReference>
<evidence type="ECO:0000256" key="1">
    <source>
        <dbReference type="ARBA" id="ARBA00008520"/>
    </source>
</evidence>
<feature type="compositionally biased region" description="Pro residues" evidence="4">
    <location>
        <begin position="48"/>
        <end position="62"/>
    </location>
</feature>
<dbReference type="eggNOG" id="COG2182">
    <property type="taxonomic scope" value="Bacteria"/>
</dbReference>
<dbReference type="PANTHER" id="PTHR43649">
    <property type="entry name" value="ARABINOSE-BINDING PROTEIN-RELATED"/>
    <property type="match status" value="1"/>
</dbReference>
<dbReference type="OrthoDB" id="158763at2"/>
<dbReference type="RefSeq" id="WP_013558985.1">
    <property type="nucleotide sequence ID" value="NC_014960.1"/>
</dbReference>
<dbReference type="KEGG" id="atm:ANT_05550"/>
<dbReference type="EMBL" id="AP012029">
    <property type="protein sequence ID" value="BAJ62589.1"/>
    <property type="molecule type" value="Genomic_DNA"/>
</dbReference>
<dbReference type="HOGENOM" id="CLU_609228_0_0_0"/>
<dbReference type="InterPro" id="IPR050490">
    <property type="entry name" value="Bact_solute-bd_prot1"/>
</dbReference>
<name>E8N1I4_ANATU</name>
<accession>E8N1I4</accession>
<keyword evidence="2" id="KW-0813">Transport</keyword>
<feature type="region of interest" description="Disordered" evidence="4">
    <location>
        <begin position="48"/>
        <end position="69"/>
    </location>
</feature>
<dbReference type="Gene3D" id="3.40.190.10">
    <property type="entry name" value="Periplasmic binding protein-like II"/>
    <property type="match status" value="2"/>
</dbReference>
<proteinExistence type="inferred from homology"/>
<evidence type="ECO:0000256" key="4">
    <source>
        <dbReference type="SAM" id="MobiDB-lite"/>
    </source>
</evidence>
<keyword evidence="6" id="KW-1185">Reference proteome</keyword>
<reference evidence="5 6" key="1">
    <citation type="submission" date="2010-12" db="EMBL/GenBank/DDBJ databases">
        <title>Whole genome sequence of Anaerolinea thermophila UNI-1.</title>
        <authorList>
            <person name="Narita-Yamada S."/>
            <person name="Kishi E."/>
            <person name="Watanabe Y."/>
            <person name="Takasaki K."/>
            <person name="Ankai A."/>
            <person name="Oguchi A."/>
            <person name="Fukui S."/>
            <person name="Takahashi M."/>
            <person name="Yashiro I."/>
            <person name="Hosoyama A."/>
            <person name="Sekiguchi Y."/>
            <person name="Hanada S."/>
            <person name="Fujita N."/>
        </authorList>
    </citation>
    <scope>NUCLEOTIDE SEQUENCE [LARGE SCALE GENOMIC DNA]</scope>
    <source>
        <strain evidence="6">DSM 14523 / JCM 11388 / NBRC 100420 / UNI-1</strain>
    </source>
</reference>
<dbReference type="STRING" id="926569.ANT_05550"/>